<name>A0A1G6JL04_9GAMM</name>
<keyword evidence="3" id="KW-1185">Reference proteome</keyword>
<proteinExistence type="predicted"/>
<evidence type="ECO:0000313" key="2">
    <source>
        <dbReference type="EMBL" id="SDC19348.1"/>
    </source>
</evidence>
<feature type="signal peptide" evidence="1">
    <location>
        <begin position="1"/>
        <end position="29"/>
    </location>
</feature>
<evidence type="ECO:0000256" key="1">
    <source>
        <dbReference type="SAM" id="SignalP"/>
    </source>
</evidence>
<protein>
    <submittedName>
        <fullName evidence="2">Uncharacterized conserved protein, DUF2141 family</fullName>
    </submittedName>
</protein>
<evidence type="ECO:0000313" key="3">
    <source>
        <dbReference type="Proteomes" id="UP000199467"/>
    </source>
</evidence>
<organism evidence="2 3">
    <name type="scientific">Ectopseudomonas chengduensis</name>
    <dbReference type="NCBI Taxonomy" id="489632"/>
    <lineage>
        <taxon>Bacteria</taxon>
        <taxon>Pseudomonadati</taxon>
        <taxon>Pseudomonadota</taxon>
        <taxon>Gammaproteobacteria</taxon>
        <taxon>Pseudomonadales</taxon>
        <taxon>Pseudomonadaceae</taxon>
        <taxon>Ectopseudomonas</taxon>
    </lineage>
</organism>
<dbReference type="Pfam" id="PF09912">
    <property type="entry name" value="DUF2141"/>
    <property type="match status" value="1"/>
</dbReference>
<dbReference type="EMBL" id="FMZQ01000001">
    <property type="protein sequence ID" value="SDC19348.1"/>
    <property type="molecule type" value="Genomic_DNA"/>
</dbReference>
<keyword evidence="1" id="KW-0732">Signal</keyword>
<dbReference type="InterPro" id="IPR018673">
    <property type="entry name" value="DUF2141"/>
</dbReference>
<sequence length="160" mass="17529">MPQRILQTVTRLCQLCLLVPLLVCQSLRAGDLLIEVDGKQDQANLYLALVPADQQDWQPSLRELQGTETPLLITDLPPGRYAVQVFQDSNGNGQLDLSPRGIPLEPVGFSGNPSLFGGKPKPSESLFEHSDTDSVISVRLIPPRKKKERVAPVAPRAGDR</sequence>
<dbReference type="Proteomes" id="UP000199467">
    <property type="component" value="Unassembled WGS sequence"/>
</dbReference>
<gene>
    <name evidence="2" type="ORF">SAMN05216576_101761</name>
</gene>
<reference evidence="3" key="1">
    <citation type="submission" date="2016-10" db="EMBL/GenBank/DDBJ databases">
        <authorList>
            <person name="Varghese N."/>
            <person name="Submissions S."/>
        </authorList>
    </citation>
    <scope>NUCLEOTIDE SEQUENCE [LARGE SCALE GENOMIC DNA]</scope>
    <source>
        <strain evidence="3">DSM 26382</strain>
    </source>
</reference>
<feature type="chain" id="PRO_5011648971" evidence="1">
    <location>
        <begin position="30"/>
        <end position="160"/>
    </location>
</feature>
<accession>A0A1G6JL04</accession>
<dbReference type="AlphaFoldDB" id="A0A1G6JL04"/>